<evidence type="ECO:0000313" key="2">
    <source>
        <dbReference type="Proteomes" id="UP000646484"/>
    </source>
</evidence>
<sequence length="314" mass="37208">MKTLYFITCIIIICFFARCTNGDEDVVATESSPDWFEIKDRPGELNQLLYQIYRDYQFSIFVNDTLGQRDLGVDAYGNPIIYIQLFDPGYYVWGTYSDFGTMALSKDTLAMIKAVTTFKERFLAVLPEEIYPRSLLFVDTINSRMEYQYEMHDVEIDVYSNGIRGYVVGKLSSILQMSDMELEHWVGGIFAPRCVDWINANIEQEELEEFYKITNEGNGWGRYDTEFSEYHDEYEADPKSLGFWRWKKEFTDVKKSVTQTDDLRDFAAWAFVYWNKKDEFYETYKDFERLIRKFALFETFFAAYCEKYNVDLSN</sequence>
<dbReference type="Proteomes" id="UP000646484">
    <property type="component" value="Unassembled WGS sequence"/>
</dbReference>
<keyword evidence="2" id="KW-1185">Reference proteome</keyword>
<dbReference type="RefSeq" id="WP_186975881.1">
    <property type="nucleotide sequence ID" value="NZ_JACOOH010000004.1"/>
</dbReference>
<proteinExistence type="predicted"/>
<gene>
    <name evidence="1" type="ORF">H8S64_09440</name>
</gene>
<evidence type="ECO:0008006" key="3">
    <source>
        <dbReference type="Google" id="ProtNLM"/>
    </source>
</evidence>
<comment type="caution">
    <text evidence="1">The sequence shown here is derived from an EMBL/GenBank/DDBJ whole genome shotgun (WGS) entry which is preliminary data.</text>
</comment>
<organism evidence="1 2">
    <name type="scientific">Butyricimonas hominis</name>
    <dbReference type="NCBI Taxonomy" id="2763032"/>
    <lineage>
        <taxon>Bacteria</taxon>
        <taxon>Pseudomonadati</taxon>
        <taxon>Bacteroidota</taxon>
        <taxon>Bacteroidia</taxon>
        <taxon>Bacteroidales</taxon>
        <taxon>Odoribacteraceae</taxon>
        <taxon>Butyricimonas</taxon>
    </lineage>
</organism>
<accession>A0ABR7D063</accession>
<name>A0ABR7D063_9BACT</name>
<dbReference type="EMBL" id="JACOOH010000004">
    <property type="protein sequence ID" value="MBC5621321.1"/>
    <property type="molecule type" value="Genomic_DNA"/>
</dbReference>
<reference evidence="1 2" key="1">
    <citation type="submission" date="2020-08" db="EMBL/GenBank/DDBJ databases">
        <title>Genome public.</title>
        <authorList>
            <person name="Liu C."/>
            <person name="Sun Q."/>
        </authorList>
    </citation>
    <scope>NUCLEOTIDE SEQUENCE [LARGE SCALE GENOMIC DNA]</scope>
    <source>
        <strain evidence="1 2">NSJ-56</strain>
    </source>
</reference>
<evidence type="ECO:0000313" key="1">
    <source>
        <dbReference type="EMBL" id="MBC5621321.1"/>
    </source>
</evidence>
<protein>
    <recommendedName>
        <fullName evidence="3">Lipoprotein</fullName>
    </recommendedName>
</protein>